<dbReference type="GeneID" id="20647957"/>
<keyword evidence="3" id="KW-1185">Reference proteome</keyword>
<protein>
    <submittedName>
        <fullName evidence="2">Uncharacterized protein</fullName>
    </submittedName>
</protein>
<feature type="region of interest" description="Disordered" evidence="1">
    <location>
        <begin position="1"/>
        <end position="30"/>
    </location>
</feature>
<dbReference type="RefSeq" id="XP_009537225.1">
    <property type="nucleotide sequence ID" value="XM_009538930.1"/>
</dbReference>
<sequence length="167" mass="18110">MSDGIAPGGASAHMDASTSSTGEDSGLVDKYGIPTSIQHECQNEFTATKDTTAMSWQSCLQRQANSSNAALHMLREHEDHPFSLKAAKAKQKAKMKKIQAHDAAVSTAESAAAKPKKQRTIEETMIVSDDQIRIMATRWLLSSGLPHTTLENGELLNLMQIFNPSSI</sequence>
<dbReference type="KEGG" id="psoj:PHYSODRAFT_340716"/>
<dbReference type="InParanoid" id="G5AAN0"/>
<organism evidence="2 3">
    <name type="scientific">Phytophthora sojae (strain P6497)</name>
    <name type="common">Soybean stem and root rot agent</name>
    <name type="synonym">Phytophthora megasperma f. sp. glycines</name>
    <dbReference type="NCBI Taxonomy" id="1094619"/>
    <lineage>
        <taxon>Eukaryota</taxon>
        <taxon>Sar</taxon>
        <taxon>Stramenopiles</taxon>
        <taxon>Oomycota</taxon>
        <taxon>Peronosporomycetes</taxon>
        <taxon>Peronosporales</taxon>
        <taxon>Peronosporaceae</taxon>
        <taxon>Phytophthora</taxon>
    </lineage>
</organism>
<evidence type="ECO:0000313" key="3">
    <source>
        <dbReference type="Proteomes" id="UP000002640"/>
    </source>
</evidence>
<reference evidence="2 3" key="1">
    <citation type="journal article" date="2006" name="Science">
        <title>Phytophthora genome sequences uncover evolutionary origins and mechanisms of pathogenesis.</title>
        <authorList>
            <person name="Tyler B.M."/>
            <person name="Tripathy S."/>
            <person name="Zhang X."/>
            <person name="Dehal P."/>
            <person name="Jiang R.H."/>
            <person name="Aerts A."/>
            <person name="Arredondo F.D."/>
            <person name="Baxter L."/>
            <person name="Bensasson D."/>
            <person name="Beynon J.L."/>
            <person name="Chapman J."/>
            <person name="Damasceno C.M."/>
            <person name="Dorrance A.E."/>
            <person name="Dou D."/>
            <person name="Dickerman A.W."/>
            <person name="Dubchak I.L."/>
            <person name="Garbelotto M."/>
            <person name="Gijzen M."/>
            <person name="Gordon S.G."/>
            <person name="Govers F."/>
            <person name="Grunwald N.J."/>
            <person name="Huang W."/>
            <person name="Ivors K.L."/>
            <person name="Jones R.W."/>
            <person name="Kamoun S."/>
            <person name="Krampis K."/>
            <person name="Lamour K.H."/>
            <person name="Lee M.K."/>
            <person name="McDonald W.H."/>
            <person name="Medina M."/>
            <person name="Meijer H.J."/>
            <person name="Nordberg E.K."/>
            <person name="Maclean D.J."/>
            <person name="Ospina-Giraldo M.D."/>
            <person name="Morris P.F."/>
            <person name="Phuntumart V."/>
            <person name="Putnam N.H."/>
            <person name="Rash S."/>
            <person name="Rose J.K."/>
            <person name="Sakihama Y."/>
            <person name="Salamov A.A."/>
            <person name="Savidor A."/>
            <person name="Scheuring C.F."/>
            <person name="Smith B.M."/>
            <person name="Sobral B.W."/>
            <person name="Terry A."/>
            <person name="Torto-Alalibo T.A."/>
            <person name="Win J."/>
            <person name="Xu Z."/>
            <person name="Zhang H."/>
            <person name="Grigoriev I.V."/>
            <person name="Rokhsar D.S."/>
            <person name="Boore J.L."/>
        </authorList>
    </citation>
    <scope>NUCLEOTIDE SEQUENCE [LARGE SCALE GENOMIC DNA]</scope>
    <source>
        <strain evidence="2 3">P6497</strain>
    </source>
</reference>
<proteinExistence type="predicted"/>
<gene>
    <name evidence="2" type="ORF">PHYSODRAFT_340716</name>
</gene>
<evidence type="ECO:0000313" key="2">
    <source>
        <dbReference type="EMBL" id="EGZ07659.1"/>
    </source>
</evidence>
<dbReference type="EMBL" id="JH159162">
    <property type="protein sequence ID" value="EGZ07659.1"/>
    <property type="molecule type" value="Genomic_DNA"/>
</dbReference>
<dbReference type="Proteomes" id="UP000002640">
    <property type="component" value="Unassembled WGS sequence"/>
</dbReference>
<accession>G5AAN0</accession>
<dbReference type="AlphaFoldDB" id="G5AAN0"/>
<evidence type="ECO:0000256" key="1">
    <source>
        <dbReference type="SAM" id="MobiDB-lite"/>
    </source>
</evidence>
<name>G5AAN0_PHYSP</name>